<dbReference type="InterPro" id="IPR024749">
    <property type="entry name" value="Collagen-bd_put"/>
</dbReference>
<feature type="domain" description="Putative collagen-binding" evidence="2">
    <location>
        <begin position="451"/>
        <end position="535"/>
    </location>
</feature>
<feature type="domain" description="Apiosidase-like catalytic" evidence="3">
    <location>
        <begin position="38"/>
        <end position="419"/>
    </location>
</feature>
<evidence type="ECO:0000259" key="2">
    <source>
        <dbReference type="Pfam" id="PF12904"/>
    </source>
</evidence>
<reference evidence="5" key="1">
    <citation type="submission" date="2019-06" db="EMBL/GenBank/DDBJ databases">
        <authorList>
            <person name="Broberg M."/>
        </authorList>
    </citation>
    <scope>NUCLEOTIDE SEQUENCE [LARGE SCALE GENOMIC DNA]</scope>
</reference>
<gene>
    <name evidence="4" type="ORF">CSOL1703_00005893</name>
</gene>
<dbReference type="AlphaFoldDB" id="A0A9P0EPA7"/>
<accession>A0A9P0EPA7</accession>
<dbReference type="Gene3D" id="3.20.20.80">
    <property type="entry name" value="Glycosidases"/>
    <property type="match status" value="1"/>
</dbReference>
<keyword evidence="1" id="KW-0732">Signal</keyword>
<dbReference type="PANTHER" id="PTHR37836:SF2">
    <property type="entry name" value="DUF4038 DOMAIN-CONTAINING PROTEIN"/>
    <property type="match status" value="1"/>
</dbReference>
<protein>
    <recommendedName>
        <fullName evidence="6">DUF4038 domain-containing protein</fullName>
    </recommendedName>
</protein>
<feature type="signal peptide" evidence="1">
    <location>
        <begin position="1"/>
        <end position="19"/>
    </location>
</feature>
<keyword evidence="5" id="KW-1185">Reference proteome</keyword>
<dbReference type="OrthoDB" id="2581507at2759"/>
<feature type="chain" id="PRO_5040319554" description="DUF4038 domain-containing protein" evidence="1">
    <location>
        <begin position="20"/>
        <end position="540"/>
    </location>
</feature>
<evidence type="ECO:0000313" key="5">
    <source>
        <dbReference type="Proteomes" id="UP000775872"/>
    </source>
</evidence>
<reference evidence="4 5" key="2">
    <citation type="submission" date="2021-10" db="EMBL/GenBank/DDBJ databases">
        <authorList>
            <person name="Piombo E."/>
        </authorList>
    </citation>
    <scope>NUCLEOTIDE SEQUENCE [LARGE SCALE GENOMIC DNA]</scope>
</reference>
<dbReference type="Proteomes" id="UP000775872">
    <property type="component" value="Unassembled WGS sequence"/>
</dbReference>
<proteinExistence type="predicted"/>
<dbReference type="Pfam" id="PF13204">
    <property type="entry name" value="Apiosidase"/>
    <property type="match status" value="1"/>
</dbReference>
<evidence type="ECO:0000256" key="1">
    <source>
        <dbReference type="SAM" id="SignalP"/>
    </source>
</evidence>
<evidence type="ECO:0008006" key="6">
    <source>
        <dbReference type="Google" id="ProtNLM"/>
    </source>
</evidence>
<dbReference type="PANTHER" id="PTHR37836">
    <property type="entry name" value="LMO1036 PROTEIN"/>
    <property type="match status" value="1"/>
</dbReference>
<dbReference type="InterPro" id="IPR025277">
    <property type="entry name" value="Apiosidase-like_cat_dom"/>
</dbReference>
<comment type="caution">
    <text evidence="4">The sequence shown here is derived from an EMBL/GenBank/DDBJ whole genome shotgun (WGS) entry which is preliminary data.</text>
</comment>
<sequence length="540" mass="60234">MVSLSIGAAIAALFSTSLAAASLIEYPWTEAAISAPTEGRYLYKTVSGEPFTWVADTNWELFHRMNHTDVDLYLADRAAKGFTVIQAVLLSKYNVTTAPNFFGHLAINNSDPAQPNDAYFNFVDWATTRAAEYGITICQVPVWGRYVSGGWYGTIGPRLFDENNAYALGRYLGKRYPGVPKMLGGDTNGFWANNVPQARDAWRKNPENPEITLGPIEDTRAIWAAMMRGFIDEEAKQGYKAFVAFQPTSPWISEPATPLPYGHNYINGSLGTLSMDAVQSGHEYPDPEGIDYNYKVLTPWDSSKNYDNILQMRDQFPGPVMDVENHYEGANQGFNTSKPAFNASEVRHGYYPALLSGACGITYGSLPVQQTYENISLVASPEHYHEPQLNLSPNASWHEALHWPGAKQTGYAGAIFNDLSKDAFNNREPAREFLSSPQGSRSNIFEYVGDRYIALMITKGYYWVYSGWGDAFQVDLDGVSQKWGQHGVGYTAQWYNPRTSKLQVIQKGEKRFAKGKLVFTPPSSGGVDYDWLLIIKSERC</sequence>
<organism evidence="4 5">
    <name type="scientific">Clonostachys solani</name>
    <dbReference type="NCBI Taxonomy" id="160281"/>
    <lineage>
        <taxon>Eukaryota</taxon>
        <taxon>Fungi</taxon>
        <taxon>Dikarya</taxon>
        <taxon>Ascomycota</taxon>
        <taxon>Pezizomycotina</taxon>
        <taxon>Sordariomycetes</taxon>
        <taxon>Hypocreomycetidae</taxon>
        <taxon>Hypocreales</taxon>
        <taxon>Bionectriaceae</taxon>
        <taxon>Clonostachys</taxon>
    </lineage>
</organism>
<evidence type="ECO:0000259" key="3">
    <source>
        <dbReference type="Pfam" id="PF13204"/>
    </source>
</evidence>
<dbReference type="EMBL" id="CABFOC020000063">
    <property type="protein sequence ID" value="CAH0055959.1"/>
    <property type="molecule type" value="Genomic_DNA"/>
</dbReference>
<dbReference type="Pfam" id="PF12904">
    <property type="entry name" value="Collagen_bind_2"/>
    <property type="match status" value="1"/>
</dbReference>
<name>A0A9P0EPA7_9HYPO</name>
<evidence type="ECO:0000313" key="4">
    <source>
        <dbReference type="EMBL" id="CAH0055959.1"/>
    </source>
</evidence>